<gene>
    <name evidence="1" type="ORF">HK100_001742</name>
</gene>
<dbReference type="Proteomes" id="UP001211907">
    <property type="component" value="Unassembled WGS sequence"/>
</dbReference>
<sequence length="195" mass="21690">MLSSRSGIDRKLIEDTNIDIKAGPTATCDNTPKEQPSITGFKFPTGSDNKLLPVHEFPDFFDPWYGGHLMGAAWIAKMFKELNNSRKDYYDGEVQRQCSSNGIYSIDHTFGIIKGMALQNSQRVAEFVFNMSTDCKELRLNHIVPNAGHSAIDVPLSAAKATFITNGIGEPEIIYTDKCCDDEKFLLEKFPSLAS</sequence>
<evidence type="ECO:0000313" key="1">
    <source>
        <dbReference type="EMBL" id="KAJ3136365.1"/>
    </source>
</evidence>
<keyword evidence="2" id="KW-1185">Reference proteome</keyword>
<evidence type="ECO:0000313" key="2">
    <source>
        <dbReference type="Proteomes" id="UP001211907"/>
    </source>
</evidence>
<protein>
    <submittedName>
        <fullName evidence="1">Uncharacterized protein</fullName>
    </submittedName>
</protein>
<dbReference type="EMBL" id="JADGJH010000139">
    <property type="protein sequence ID" value="KAJ3136365.1"/>
    <property type="molecule type" value="Genomic_DNA"/>
</dbReference>
<dbReference type="AlphaFoldDB" id="A0AAD5TDC9"/>
<organism evidence="1 2">
    <name type="scientific">Physocladia obscura</name>
    <dbReference type="NCBI Taxonomy" id="109957"/>
    <lineage>
        <taxon>Eukaryota</taxon>
        <taxon>Fungi</taxon>
        <taxon>Fungi incertae sedis</taxon>
        <taxon>Chytridiomycota</taxon>
        <taxon>Chytridiomycota incertae sedis</taxon>
        <taxon>Chytridiomycetes</taxon>
        <taxon>Chytridiales</taxon>
        <taxon>Chytriomycetaceae</taxon>
        <taxon>Physocladia</taxon>
    </lineage>
</organism>
<comment type="caution">
    <text evidence="1">The sequence shown here is derived from an EMBL/GenBank/DDBJ whole genome shotgun (WGS) entry which is preliminary data.</text>
</comment>
<reference evidence="1" key="1">
    <citation type="submission" date="2020-05" db="EMBL/GenBank/DDBJ databases">
        <title>Phylogenomic resolution of chytrid fungi.</title>
        <authorList>
            <person name="Stajich J.E."/>
            <person name="Amses K."/>
            <person name="Simmons R."/>
            <person name="Seto K."/>
            <person name="Myers J."/>
            <person name="Bonds A."/>
            <person name="Quandt C.A."/>
            <person name="Barry K."/>
            <person name="Liu P."/>
            <person name="Grigoriev I."/>
            <person name="Longcore J.E."/>
            <person name="James T.Y."/>
        </authorList>
    </citation>
    <scope>NUCLEOTIDE SEQUENCE</scope>
    <source>
        <strain evidence="1">JEL0513</strain>
    </source>
</reference>
<accession>A0AAD5TDC9</accession>
<name>A0AAD5TDC9_9FUNG</name>
<proteinExistence type="predicted"/>